<evidence type="ECO:0000256" key="1">
    <source>
        <dbReference type="SAM" id="Coils"/>
    </source>
</evidence>
<proteinExistence type="predicted"/>
<keyword evidence="2" id="KW-0812">Transmembrane</keyword>
<evidence type="ECO:0000313" key="3">
    <source>
        <dbReference type="EMBL" id="CAK7228689.1"/>
    </source>
</evidence>
<name>A0ABP0CBR7_9PEZI</name>
<feature type="transmembrane region" description="Helical" evidence="2">
    <location>
        <begin position="37"/>
        <end position="61"/>
    </location>
</feature>
<keyword evidence="4" id="KW-1185">Reference proteome</keyword>
<feature type="coiled-coil region" evidence="1">
    <location>
        <begin position="75"/>
        <end position="102"/>
    </location>
</feature>
<organism evidence="3 4">
    <name type="scientific">Sporothrix curviconia</name>
    <dbReference type="NCBI Taxonomy" id="1260050"/>
    <lineage>
        <taxon>Eukaryota</taxon>
        <taxon>Fungi</taxon>
        <taxon>Dikarya</taxon>
        <taxon>Ascomycota</taxon>
        <taxon>Pezizomycotina</taxon>
        <taxon>Sordariomycetes</taxon>
        <taxon>Sordariomycetidae</taxon>
        <taxon>Ophiostomatales</taxon>
        <taxon>Ophiostomataceae</taxon>
        <taxon>Sporothrix</taxon>
    </lineage>
</organism>
<sequence>MAPEASGLLDSWLLQLLGSIFFPQSPYLAVRIISGVFAALGIAFIFPIICLVVFDVGLWFWRLYSANRNAFLRQQQEEHQEMRLLREQRRLLREQLQKSKADMARQPASPSRR</sequence>
<comment type="caution">
    <text evidence="3">The sequence shown here is derived from an EMBL/GenBank/DDBJ whole genome shotgun (WGS) entry which is preliminary data.</text>
</comment>
<keyword evidence="2" id="KW-0472">Membrane</keyword>
<dbReference type="Proteomes" id="UP001642405">
    <property type="component" value="Unassembled WGS sequence"/>
</dbReference>
<evidence type="ECO:0000256" key="2">
    <source>
        <dbReference type="SAM" id="Phobius"/>
    </source>
</evidence>
<reference evidence="3 4" key="1">
    <citation type="submission" date="2024-01" db="EMBL/GenBank/DDBJ databases">
        <authorList>
            <person name="Allen C."/>
            <person name="Tagirdzhanova G."/>
        </authorList>
    </citation>
    <scope>NUCLEOTIDE SEQUENCE [LARGE SCALE GENOMIC DNA]</scope>
</reference>
<dbReference type="EMBL" id="CAWUHB010000045">
    <property type="protein sequence ID" value="CAK7228689.1"/>
    <property type="molecule type" value="Genomic_DNA"/>
</dbReference>
<protein>
    <submittedName>
        <fullName evidence="3">Uncharacterized protein</fullName>
    </submittedName>
</protein>
<keyword evidence="2" id="KW-1133">Transmembrane helix</keyword>
<gene>
    <name evidence="3" type="ORF">SCUCBS95973_006966</name>
</gene>
<keyword evidence="1" id="KW-0175">Coiled coil</keyword>
<accession>A0ABP0CBR7</accession>
<evidence type="ECO:0000313" key="4">
    <source>
        <dbReference type="Proteomes" id="UP001642405"/>
    </source>
</evidence>